<feature type="compositionally biased region" description="Low complexity" evidence="2">
    <location>
        <begin position="363"/>
        <end position="375"/>
    </location>
</feature>
<dbReference type="PANTHER" id="PTHR30386:SF24">
    <property type="entry name" value="MULTIDRUG RESISTANCE EFFLUX PUMP"/>
    <property type="match status" value="1"/>
</dbReference>
<feature type="region of interest" description="Disordered" evidence="2">
    <location>
        <begin position="363"/>
        <end position="391"/>
    </location>
</feature>
<reference evidence="4" key="1">
    <citation type="submission" date="2024-06" db="EMBL/GenBank/DDBJ databases">
        <title>Methylostella associata gen. nov., sp. nov., a novel Ancalomicrobiaceae-affiliated facultatively methylotrophic bacteria that feed on methanotrophs of the genus Methylococcus.</title>
        <authorList>
            <person name="Saltykova V."/>
            <person name="Danilova O.V."/>
            <person name="Oshkin I.Y."/>
            <person name="Belova S.E."/>
            <person name="Pimenov N.V."/>
            <person name="Dedysh S.N."/>
        </authorList>
    </citation>
    <scope>NUCLEOTIDE SEQUENCE</scope>
    <source>
        <strain evidence="4">S20</strain>
    </source>
</reference>
<dbReference type="InterPro" id="IPR050739">
    <property type="entry name" value="MFP"/>
</dbReference>
<sequence>MTWRGAFGGVVAVAGVGAAAVAGWLWASGGAIQVTDNAYLRADAIVVAPRIEGHLTEIRVRENQPVAKGDVLARVDETRFRARVEQAVATRQAKRAQVDGDRATLASIEAQRALQGSIIEQARASEAAAIAEAERARLDYERYRSLTATNASTAQRLESATSDHLKADAERRRAAAQVAADEQRLAIFEADRLKAEARLAQSLAELDEAEAAVALVRADLDDTRLVAPFDGVVGNMAARTGQYVRPGLSLLTLVPRRPYVVANFKETQLARMRPGQAARITVDAFPGLDLAARVESFAPATGSEFSLLPPENATGNFTKVVQRIPVRLELLGLDGRTERLASGLSVVVAVDTASPGCEADCAPVPAAPGSGPAPAEELPKTSRVLSQETTP</sequence>
<evidence type="ECO:0000256" key="3">
    <source>
        <dbReference type="SAM" id="Phobius"/>
    </source>
</evidence>
<name>A0AAU7XFW7_9HYPH</name>
<keyword evidence="1" id="KW-0175">Coiled coil</keyword>
<proteinExistence type="predicted"/>
<evidence type="ECO:0000313" key="4">
    <source>
        <dbReference type="EMBL" id="XBY46471.1"/>
    </source>
</evidence>
<dbReference type="AlphaFoldDB" id="A0AAU7XFW7"/>
<feature type="coiled-coil region" evidence="1">
    <location>
        <begin position="192"/>
        <end position="219"/>
    </location>
</feature>
<evidence type="ECO:0000256" key="1">
    <source>
        <dbReference type="SAM" id="Coils"/>
    </source>
</evidence>
<dbReference type="GO" id="GO:0055085">
    <property type="term" value="P:transmembrane transport"/>
    <property type="evidence" value="ECO:0007669"/>
    <property type="project" value="InterPro"/>
</dbReference>
<protein>
    <submittedName>
        <fullName evidence="4">HlyD family secretion protein</fullName>
    </submittedName>
</protein>
<gene>
    <name evidence="4" type="ORF">ABS361_09775</name>
</gene>
<dbReference type="SUPFAM" id="SSF111369">
    <property type="entry name" value="HlyD-like secretion proteins"/>
    <property type="match status" value="2"/>
</dbReference>
<dbReference type="KEGG" id="mflg:ABS361_09775"/>
<evidence type="ECO:0000256" key="2">
    <source>
        <dbReference type="SAM" id="MobiDB-lite"/>
    </source>
</evidence>
<dbReference type="EMBL" id="CP158568">
    <property type="protein sequence ID" value="XBY46471.1"/>
    <property type="molecule type" value="Genomic_DNA"/>
</dbReference>
<accession>A0AAU7XFW7</accession>
<keyword evidence="3" id="KW-0472">Membrane</keyword>
<keyword evidence="3" id="KW-0812">Transmembrane</keyword>
<dbReference type="PRINTS" id="PR01490">
    <property type="entry name" value="RTXTOXIND"/>
</dbReference>
<organism evidence="4">
    <name type="scientific">Methyloraptor flagellatus</name>
    <dbReference type="NCBI Taxonomy" id="3162530"/>
    <lineage>
        <taxon>Bacteria</taxon>
        <taxon>Pseudomonadati</taxon>
        <taxon>Pseudomonadota</taxon>
        <taxon>Alphaproteobacteria</taxon>
        <taxon>Hyphomicrobiales</taxon>
        <taxon>Ancalomicrobiaceae</taxon>
        <taxon>Methyloraptor</taxon>
    </lineage>
</organism>
<feature type="transmembrane region" description="Helical" evidence="3">
    <location>
        <begin position="7"/>
        <end position="27"/>
    </location>
</feature>
<dbReference type="PANTHER" id="PTHR30386">
    <property type="entry name" value="MEMBRANE FUSION SUBUNIT OF EMRAB-TOLC MULTIDRUG EFFLUX PUMP"/>
    <property type="match status" value="1"/>
</dbReference>
<keyword evidence="3" id="KW-1133">Transmembrane helix</keyword>
<dbReference type="Gene3D" id="2.40.50.100">
    <property type="match status" value="1"/>
</dbReference>
<dbReference type="Gene3D" id="2.40.30.170">
    <property type="match status" value="1"/>
</dbReference>
<dbReference type="RefSeq" id="WP_407051566.1">
    <property type="nucleotide sequence ID" value="NZ_CP158568.1"/>
</dbReference>